<dbReference type="SUPFAM" id="SSF53067">
    <property type="entry name" value="Actin-like ATPase domain"/>
    <property type="match status" value="1"/>
</dbReference>
<evidence type="ECO:0000313" key="1">
    <source>
        <dbReference type="EMBL" id="CAB0150576.1"/>
    </source>
</evidence>
<dbReference type="Proteomes" id="UP000481517">
    <property type="component" value="Unassembled WGS sequence"/>
</dbReference>
<organism evidence="1 2">
    <name type="scientific">Pseudidiomarina piscicola</name>
    <dbReference type="NCBI Taxonomy" id="2614830"/>
    <lineage>
        <taxon>Bacteria</taxon>
        <taxon>Pseudomonadati</taxon>
        <taxon>Pseudomonadota</taxon>
        <taxon>Gammaproteobacteria</taxon>
        <taxon>Alteromonadales</taxon>
        <taxon>Idiomarinaceae</taxon>
        <taxon>Pseudidiomarina</taxon>
    </lineage>
</organism>
<gene>
    <name evidence="1" type="ORF">PSI9734_01015</name>
</gene>
<reference evidence="1 2" key="1">
    <citation type="submission" date="2020-02" db="EMBL/GenBank/DDBJ databases">
        <authorList>
            <person name="Rodrigo-Torres L."/>
            <person name="Arahal R. D."/>
            <person name="Lucena T."/>
        </authorList>
    </citation>
    <scope>NUCLEOTIDE SEQUENCE [LARGE SCALE GENOMIC DNA]</scope>
    <source>
        <strain evidence="1 2">CECT 9734</strain>
    </source>
</reference>
<keyword evidence="2" id="KW-1185">Reference proteome</keyword>
<evidence type="ECO:0000313" key="2">
    <source>
        <dbReference type="Proteomes" id="UP000481517"/>
    </source>
</evidence>
<name>A0A6S6WN73_9GAMM</name>
<dbReference type="EMBL" id="CADCXY010000002">
    <property type="protein sequence ID" value="CAB0150576.1"/>
    <property type="molecule type" value="Genomic_DNA"/>
</dbReference>
<dbReference type="AlphaFoldDB" id="A0A6S6WN73"/>
<proteinExistence type="predicted"/>
<protein>
    <submittedName>
        <fullName evidence="1">Uncharacterized protein</fullName>
    </submittedName>
</protein>
<accession>A0A6S6WN73</accession>
<sequence>MPLDFNKNYKIIRDRELLKFLRARKSNPFLVTFALRKSAVHLVVVEPHDDAEPSLVISDECAVENNDFAAAILQLAQQYSRYCRNHPRVALVLGEGLYQSVALDRPNLPEEEIGSSLRYNLRDLIEYEPEDCIADYYEPPVQLPGQDKITAIAARKSFLEQTLKAIHDISDTVSAVFAEEQAIAEMFKELPDPTVVVYQQQLQAAMLQVYREGSLQVNRSVRSLEKMSELSLEEVRMGGLQPLSVEIQRSADYFERQLRQRPVTGVVLAMALVKHDDVLAKLHEDLGLDASWATYPAWAQELGAGDYSDFAALGGALLTLKVTEDSE</sequence>
<dbReference type="InterPro" id="IPR043129">
    <property type="entry name" value="ATPase_NBD"/>
</dbReference>